<feature type="region of interest" description="Disordered" evidence="1">
    <location>
        <begin position="1"/>
        <end position="77"/>
    </location>
</feature>
<gene>
    <name evidence="2" type="ORF">ILYODFUR_008609</name>
</gene>
<evidence type="ECO:0000256" key="1">
    <source>
        <dbReference type="SAM" id="MobiDB-lite"/>
    </source>
</evidence>
<comment type="caution">
    <text evidence="2">The sequence shown here is derived from an EMBL/GenBank/DDBJ whole genome shotgun (WGS) entry which is preliminary data.</text>
</comment>
<evidence type="ECO:0000313" key="2">
    <source>
        <dbReference type="EMBL" id="MEQ2228422.1"/>
    </source>
</evidence>
<feature type="compositionally biased region" description="Basic and acidic residues" evidence="1">
    <location>
        <begin position="11"/>
        <end position="24"/>
    </location>
</feature>
<keyword evidence="3" id="KW-1185">Reference proteome</keyword>
<evidence type="ECO:0000313" key="3">
    <source>
        <dbReference type="Proteomes" id="UP001482620"/>
    </source>
</evidence>
<accession>A0ABV0T6F4</accession>
<dbReference type="EMBL" id="JAHRIQ010023754">
    <property type="protein sequence ID" value="MEQ2228422.1"/>
    <property type="molecule type" value="Genomic_DNA"/>
</dbReference>
<protein>
    <submittedName>
        <fullName evidence="2">Uncharacterized protein</fullName>
    </submittedName>
</protein>
<feature type="compositionally biased region" description="Polar residues" evidence="1">
    <location>
        <begin position="1"/>
        <end position="10"/>
    </location>
</feature>
<sequence length="156" mass="17295">MKGIASNISKDLQKLSKVNKEPGAIRKTTARQAISWLTVPPDQKGEPANENGSLGRSNGKVVWITTPDSLPSPSDRKTLEPIYQLPLQTPTILQPAHSPTLLEEHLLTLRIAAYGLCPKNPPFRSSTWRSQARESRLDDQRTHSLGQLKGQLCLLR</sequence>
<reference evidence="2 3" key="1">
    <citation type="submission" date="2021-06" db="EMBL/GenBank/DDBJ databases">
        <authorList>
            <person name="Palmer J.M."/>
        </authorList>
    </citation>
    <scope>NUCLEOTIDE SEQUENCE [LARGE SCALE GENOMIC DNA]</scope>
    <source>
        <strain evidence="3">if_2019</strain>
        <tissue evidence="2">Muscle</tissue>
    </source>
</reference>
<name>A0ABV0T6F4_9TELE</name>
<dbReference type="Proteomes" id="UP001482620">
    <property type="component" value="Unassembled WGS sequence"/>
</dbReference>
<organism evidence="2 3">
    <name type="scientific">Ilyodon furcidens</name>
    <name type="common">goldbreast splitfin</name>
    <dbReference type="NCBI Taxonomy" id="33524"/>
    <lineage>
        <taxon>Eukaryota</taxon>
        <taxon>Metazoa</taxon>
        <taxon>Chordata</taxon>
        <taxon>Craniata</taxon>
        <taxon>Vertebrata</taxon>
        <taxon>Euteleostomi</taxon>
        <taxon>Actinopterygii</taxon>
        <taxon>Neopterygii</taxon>
        <taxon>Teleostei</taxon>
        <taxon>Neoteleostei</taxon>
        <taxon>Acanthomorphata</taxon>
        <taxon>Ovalentaria</taxon>
        <taxon>Atherinomorphae</taxon>
        <taxon>Cyprinodontiformes</taxon>
        <taxon>Goodeidae</taxon>
        <taxon>Ilyodon</taxon>
    </lineage>
</organism>
<proteinExistence type="predicted"/>